<evidence type="ECO:0000256" key="3">
    <source>
        <dbReference type="ARBA" id="ARBA00023180"/>
    </source>
</evidence>
<keyword evidence="3" id="KW-0325">Glycoprotein</keyword>
<dbReference type="Pfam" id="PF16077">
    <property type="entry name" value="Spaetzle"/>
    <property type="match status" value="1"/>
</dbReference>
<dbReference type="InterPro" id="IPR052444">
    <property type="entry name" value="Spz/Toll_ligand-like"/>
</dbReference>
<dbReference type="GO" id="GO:0045087">
    <property type="term" value="P:innate immune response"/>
    <property type="evidence" value="ECO:0007669"/>
    <property type="project" value="TreeGrafter"/>
</dbReference>
<dbReference type="InterPro" id="IPR032104">
    <property type="entry name" value="Spaetzle"/>
</dbReference>
<organism evidence="5 6">
    <name type="scientific">Araneus ventricosus</name>
    <name type="common">Orbweaver spider</name>
    <name type="synonym">Epeira ventricosa</name>
    <dbReference type="NCBI Taxonomy" id="182803"/>
    <lineage>
        <taxon>Eukaryota</taxon>
        <taxon>Metazoa</taxon>
        <taxon>Ecdysozoa</taxon>
        <taxon>Arthropoda</taxon>
        <taxon>Chelicerata</taxon>
        <taxon>Arachnida</taxon>
        <taxon>Araneae</taxon>
        <taxon>Araneomorphae</taxon>
        <taxon>Entelegynae</taxon>
        <taxon>Araneoidea</taxon>
        <taxon>Araneidae</taxon>
        <taxon>Araneus</taxon>
    </lineage>
</organism>
<proteinExistence type="predicted"/>
<evidence type="ECO:0000259" key="4">
    <source>
        <dbReference type="Pfam" id="PF16077"/>
    </source>
</evidence>
<protein>
    <recommendedName>
        <fullName evidence="4">Spaetzle domain-containing protein</fullName>
    </recommendedName>
</protein>
<dbReference type="GO" id="GO:0021556">
    <property type="term" value="P:central nervous system formation"/>
    <property type="evidence" value="ECO:0007669"/>
    <property type="project" value="TreeGrafter"/>
</dbReference>
<dbReference type="InterPro" id="IPR029034">
    <property type="entry name" value="Cystine-knot_cytokine"/>
</dbReference>
<dbReference type="PANTHER" id="PTHR23199:SF12">
    <property type="entry name" value="NEUROTROPHIN 1-RELATED"/>
    <property type="match status" value="1"/>
</dbReference>
<comment type="caution">
    <text evidence="5">The sequence shown here is derived from an EMBL/GenBank/DDBJ whole genome shotgun (WGS) entry which is preliminary data.</text>
</comment>
<feature type="domain" description="Spaetzle" evidence="4">
    <location>
        <begin position="185"/>
        <end position="279"/>
    </location>
</feature>
<evidence type="ECO:0000256" key="2">
    <source>
        <dbReference type="ARBA" id="ARBA00023157"/>
    </source>
</evidence>
<dbReference type="GO" id="GO:0005121">
    <property type="term" value="F:Toll binding"/>
    <property type="evidence" value="ECO:0007669"/>
    <property type="project" value="TreeGrafter"/>
</dbReference>
<dbReference type="Proteomes" id="UP000499080">
    <property type="component" value="Unassembled WGS sequence"/>
</dbReference>
<feature type="non-terminal residue" evidence="5">
    <location>
        <position position="1"/>
    </location>
</feature>
<dbReference type="SUPFAM" id="SSF57501">
    <property type="entry name" value="Cystine-knot cytokines"/>
    <property type="match status" value="1"/>
</dbReference>
<reference evidence="5 6" key="1">
    <citation type="journal article" date="2019" name="Sci. Rep.">
        <title>Orb-weaving spider Araneus ventricosus genome elucidates the spidroin gene catalogue.</title>
        <authorList>
            <person name="Kono N."/>
            <person name="Nakamura H."/>
            <person name="Ohtoshi R."/>
            <person name="Moran D.A.P."/>
            <person name="Shinohara A."/>
            <person name="Yoshida Y."/>
            <person name="Fujiwara M."/>
            <person name="Mori M."/>
            <person name="Tomita M."/>
            <person name="Arakawa K."/>
        </authorList>
    </citation>
    <scope>NUCLEOTIDE SEQUENCE [LARGE SCALE GENOMIC DNA]</scope>
</reference>
<keyword evidence="2" id="KW-1015">Disulfide bond</keyword>
<dbReference type="GO" id="GO:0005615">
    <property type="term" value="C:extracellular space"/>
    <property type="evidence" value="ECO:0007669"/>
    <property type="project" value="UniProtKB-ARBA"/>
</dbReference>
<keyword evidence="1" id="KW-0732">Signal</keyword>
<dbReference type="OrthoDB" id="6359065at2759"/>
<accession>A0A4Y2WEW2</accession>
<name>A0A4Y2WEW2_ARAVE</name>
<dbReference type="PANTHER" id="PTHR23199">
    <property type="entry name" value="NEUROTROPHIN 1-RELATED"/>
    <property type="match status" value="1"/>
</dbReference>
<evidence type="ECO:0000313" key="6">
    <source>
        <dbReference type="Proteomes" id="UP000499080"/>
    </source>
</evidence>
<dbReference type="AlphaFoldDB" id="A0A4Y2WEW2"/>
<keyword evidence="6" id="KW-1185">Reference proteome</keyword>
<evidence type="ECO:0000256" key="1">
    <source>
        <dbReference type="ARBA" id="ARBA00022729"/>
    </source>
</evidence>
<dbReference type="EMBL" id="BGPR01059485">
    <property type="protein sequence ID" value="GBO35511.1"/>
    <property type="molecule type" value="Genomic_DNA"/>
</dbReference>
<evidence type="ECO:0000313" key="5">
    <source>
        <dbReference type="EMBL" id="GBO35511.1"/>
    </source>
</evidence>
<gene>
    <name evidence="5" type="ORF">AVEN_144741_1</name>
</gene>
<dbReference type="GO" id="GO:0008083">
    <property type="term" value="F:growth factor activity"/>
    <property type="evidence" value="ECO:0007669"/>
    <property type="project" value="TreeGrafter"/>
</dbReference>
<dbReference type="Gene3D" id="2.10.90.10">
    <property type="entry name" value="Cystine-knot cytokines"/>
    <property type="match status" value="1"/>
</dbReference>
<sequence length="280" mass="31918">VVSRVVARPTKFLKPQEKDLLRLAPTVQEDVKSSAKKTLDINCEGSRDLGWCELGDKYPSVVSRVVARPTKFLKPQEKDLLRLAPTVQEDVKSSAKKTLDINCEGSRDLGWCELGDKYPRKYVNQVVAACQDAIQRMHVEVPHSFEKLSDTSDFKAELNNSTQREARERGSHDAWSWASYFHEGSLCDAETGFLRPETAKDSSGKWNIIVQTDTIRQRVPIEMCRKTNSSCRKMLNCGLKSQCLQKYNYHLLMSLNPSQKHDCPFMKLYRFPSACVCHVE</sequence>